<proteinExistence type="predicted"/>
<evidence type="ECO:0000256" key="1">
    <source>
        <dbReference type="SAM" id="MobiDB-lite"/>
    </source>
</evidence>
<dbReference type="OrthoDB" id="3762657at2759"/>
<sequence length="62" mass="7138">ELKTEYNNWVNAAKLFSSGDHYVYIDIRNNDVFRGPPNKITNAKHPGPSEELHKRNLTAEIN</sequence>
<keyword evidence="3" id="KW-1185">Reference proteome</keyword>
<dbReference type="AlphaFoldDB" id="A0A9N9KCE7"/>
<evidence type="ECO:0000313" key="2">
    <source>
        <dbReference type="EMBL" id="CAG8820994.1"/>
    </source>
</evidence>
<feature type="region of interest" description="Disordered" evidence="1">
    <location>
        <begin position="40"/>
        <end position="62"/>
    </location>
</feature>
<protein>
    <submittedName>
        <fullName evidence="2">17462_t:CDS:1</fullName>
    </submittedName>
</protein>
<evidence type="ECO:0000313" key="3">
    <source>
        <dbReference type="Proteomes" id="UP000789396"/>
    </source>
</evidence>
<dbReference type="EMBL" id="CAJVPZ010099844">
    <property type="protein sequence ID" value="CAG8820994.1"/>
    <property type="molecule type" value="Genomic_DNA"/>
</dbReference>
<feature type="non-terminal residue" evidence="2">
    <location>
        <position position="62"/>
    </location>
</feature>
<organism evidence="2 3">
    <name type="scientific">Racocetra fulgida</name>
    <dbReference type="NCBI Taxonomy" id="60492"/>
    <lineage>
        <taxon>Eukaryota</taxon>
        <taxon>Fungi</taxon>
        <taxon>Fungi incertae sedis</taxon>
        <taxon>Mucoromycota</taxon>
        <taxon>Glomeromycotina</taxon>
        <taxon>Glomeromycetes</taxon>
        <taxon>Diversisporales</taxon>
        <taxon>Gigasporaceae</taxon>
        <taxon>Racocetra</taxon>
    </lineage>
</organism>
<comment type="caution">
    <text evidence="2">The sequence shown here is derived from an EMBL/GenBank/DDBJ whole genome shotgun (WGS) entry which is preliminary data.</text>
</comment>
<feature type="non-terminal residue" evidence="2">
    <location>
        <position position="1"/>
    </location>
</feature>
<accession>A0A9N9KCE7</accession>
<name>A0A9N9KCE7_9GLOM</name>
<gene>
    <name evidence="2" type="ORF">RFULGI_LOCUS19645</name>
</gene>
<reference evidence="2" key="1">
    <citation type="submission" date="2021-06" db="EMBL/GenBank/DDBJ databases">
        <authorList>
            <person name="Kallberg Y."/>
            <person name="Tangrot J."/>
            <person name="Rosling A."/>
        </authorList>
    </citation>
    <scope>NUCLEOTIDE SEQUENCE</scope>
    <source>
        <strain evidence="2">IN212</strain>
    </source>
</reference>
<dbReference type="Proteomes" id="UP000789396">
    <property type="component" value="Unassembled WGS sequence"/>
</dbReference>